<dbReference type="SUPFAM" id="SSF102462">
    <property type="entry name" value="Peptidyl-tRNA hydrolase II"/>
    <property type="match status" value="1"/>
</dbReference>
<evidence type="ECO:0000256" key="2">
    <source>
        <dbReference type="ARBA" id="ARBA00022801"/>
    </source>
</evidence>
<feature type="transmembrane region" description="Helical" evidence="6">
    <location>
        <begin position="12"/>
        <end position="41"/>
    </location>
</feature>
<comment type="caution">
    <text evidence="7">The sequence shown here is derived from an EMBL/GenBank/DDBJ whole genome shotgun (WGS) entry which is preliminary data.</text>
</comment>
<evidence type="ECO:0000313" key="7">
    <source>
        <dbReference type="EMBL" id="KAK3912019.1"/>
    </source>
</evidence>
<keyword evidence="2 7" id="KW-0378">Hydrolase</keyword>
<reference evidence="7" key="1">
    <citation type="submission" date="2021-07" db="EMBL/GenBank/DDBJ databases">
        <authorList>
            <person name="Catto M.A."/>
            <person name="Jacobson A."/>
            <person name="Kennedy G."/>
            <person name="Labadie P."/>
            <person name="Hunt B.G."/>
            <person name="Srinivasan R."/>
        </authorList>
    </citation>
    <scope>NUCLEOTIDE SEQUENCE</scope>
    <source>
        <strain evidence="7">PL_HMW_Pooled</strain>
        <tissue evidence="7">Head</tissue>
    </source>
</reference>
<gene>
    <name evidence="7" type="ORF">KUF71_021589</name>
</gene>
<dbReference type="Pfam" id="PF01981">
    <property type="entry name" value="PTH2"/>
    <property type="match status" value="1"/>
</dbReference>
<sequence>MLNIFIFEETPSVIIMSVLSTLYSTQFLAGLGLGVVFGAFYMSQKSKTLGKPKKISSLDPDDDDDDYSEDSSDEEAGEDKDGKDIKLILVVRNDLKMGKGKVAAQCAHAAVQAYQQAKAFTPKTLRSWERNGQPKIVVKCDSEEELIELSKHSKSLKLTTSLIRDAGRTQIAPGSRTVLGVGPGPAHEVNAVTGHLKLM</sequence>
<reference evidence="7" key="2">
    <citation type="journal article" date="2023" name="BMC Genomics">
        <title>Pest status, molecular evolution, and epigenetic factors derived from the genome assembly of Frankliniella fusca, a thysanopteran phytovirus vector.</title>
        <authorList>
            <person name="Catto M.A."/>
            <person name="Labadie P.E."/>
            <person name="Jacobson A.L."/>
            <person name="Kennedy G.G."/>
            <person name="Srinivasan R."/>
            <person name="Hunt B.G."/>
        </authorList>
    </citation>
    <scope>NUCLEOTIDE SEQUENCE</scope>
    <source>
        <strain evidence="7">PL_HMW_Pooled</strain>
    </source>
</reference>
<organism evidence="7 8">
    <name type="scientific">Frankliniella fusca</name>
    <dbReference type="NCBI Taxonomy" id="407009"/>
    <lineage>
        <taxon>Eukaryota</taxon>
        <taxon>Metazoa</taxon>
        <taxon>Ecdysozoa</taxon>
        <taxon>Arthropoda</taxon>
        <taxon>Hexapoda</taxon>
        <taxon>Insecta</taxon>
        <taxon>Pterygota</taxon>
        <taxon>Neoptera</taxon>
        <taxon>Paraneoptera</taxon>
        <taxon>Thysanoptera</taxon>
        <taxon>Terebrantia</taxon>
        <taxon>Thripoidea</taxon>
        <taxon>Thripidae</taxon>
        <taxon>Frankliniella</taxon>
    </lineage>
</organism>
<dbReference type="Gene3D" id="3.40.1490.10">
    <property type="entry name" value="Bit1"/>
    <property type="match status" value="1"/>
</dbReference>
<keyword evidence="8" id="KW-1185">Reference proteome</keyword>
<dbReference type="InterPro" id="IPR023476">
    <property type="entry name" value="Pep_tRNA_hydro_II_dom_sf"/>
</dbReference>
<evidence type="ECO:0000313" key="8">
    <source>
        <dbReference type="Proteomes" id="UP001219518"/>
    </source>
</evidence>
<feature type="compositionally biased region" description="Acidic residues" evidence="5">
    <location>
        <begin position="59"/>
        <end position="78"/>
    </location>
</feature>
<dbReference type="GO" id="GO:0004045">
    <property type="term" value="F:peptidyl-tRNA hydrolase activity"/>
    <property type="evidence" value="ECO:0007669"/>
    <property type="project" value="UniProtKB-EC"/>
</dbReference>
<proteinExistence type="inferred from homology"/>
<dbReference type="PANTHER" id="PTHR12649">
    <property type="entry name" value="PEPTIDYL-TRNA HYDROLASE 2"/>
    <property type="match status" value="1"/>
</dbReference>
<dbReference type="FunFam" id="3.40.1490.10:FF:000001">
    <property type="entry name" value="Peptidyl-tRNA hydrolase 2"/>
    <property type="match status" value="1"/>
</dbReference>
<accession>A0AAE1LAW7</accession>
<evidence type="ECO:0000256" key="6">
    <source>
        <dbReference type="SAM" id="Phobius"/>
    </source>
</evidence>
<keyword evidence="6" id="KW-0812">Transmembrane</keyword>
<dbReference type="NCBIfam" id="NF003314">
    <property type="entry name" value="PRK04322.1"/>
    <property type="match status" value="1"/>
</dbReference>
<dbReference type="Proteomes" id="UP001219518">
    <property type="component" value="Unassembled WGS sequence"/>
</dbReference>
<dbReference type="PANTHER" id="PTHR12649:SF11">
    <property type="entry name" value="PEPTIDYL-TRNA HYDROLASE 2, MITOCHONDRIAL"/>
    <property type="match status" value="1"/>
</dbReference>
<evidence type="ECO:0000256" key="1">
    <source>
        <dbReference type="ARBA" id="ARBA00013260"/>
    </source>
</evidence>
<evidence type="ECO:0000256" key="3">
    <source>
        <dbReference type="ARBA" id="ARBA00038050"/>
    </source>
</evidence>
<comment type="similarity">
    <text evidence="3">Belongs to the PTH2 family.</text>
</comment>
<dbReference type="InterPro" id="IPR002833">
    <property type="entry name" value="PTH2"/>
</dbReference>
<dbReference type="GO" id="GO:0005829">
    <property type="term" value="C:cytosol"/>
    <property type="evidence" value="ECO:0007669"/>
    <property type="project" value="TreeGrafter"/>
</dbReference>
<evidence type="ECO:0000256" key="5">
    <source>
        <dbReference type="SAM" id="MobiDB-lite"/>
    </source>
</evidence>
<protein>
    <recommendedName>
        <fullName evidence="1">peptidyl-tRNA hydrolase</fullName>
        <ecNumber evidence="1">3.1.1.29</ecNumber>
    </recommendedName>
</protein>
<evidence type="ECO:0000256" key="4">
    <source>
        <dbReference type="ARBA" id="ARBA00048707"/>
    </source>
</evidence>
<keyword evidence="6" id="KW-0472">Membrane</keyword>
<dbReference type="NCBIfam" id="TIGR00283">
    <property type="entry name" value="arch_pth2"/>
    <property type="match status" value="1"/>
</dbReference>
<dbReference type="AlphaFoldDB" id="A0AAE1LAW7"/>
<comment type="catalytic activity">
    <reaction evidence="4">
        <text>an N-acyl-L-alpha-aminoacyl-tRNA + H2O = an N-acyl-L-amino acid + a tRNA + H(+)</text>
        <dbReference type="Rhea" id="RHEA:54448"/>
        <dbReference type="Rhea" id="RHEA-COMP:10123"/>
        <dbReference type="Rhea" id="RHEA-COMP:13883"/>
        <dbReference type="ChEBI" id="CHEBI:15377"/>
        <dbReference type="ChEBI" id="CHEBI:15378"/>
        <dbReference type="ChEBI" id="CHEBI:59874"/>
        <dbReference type="ChEBI" id="CHEBI:78442"/>
        <dbReference type="ChEBI" id="CHEBI:138191"/>
        <dbReference type="EC" id="3.1.1.29"/>
    </reaction>
</comment>
<keyword evidence="6" id="KW-1133">Transmembrane helix</keyword>
<dbReference type="EC" id="3.1.1.29" evidence="1"/>
<dbReference type="CDD" id="cd02430">
    <property type="entry name" value="PTH2"/>
    <property type="match status" value="1"/>
</dbReference>
<feature type="region of interest" description="Disordered" evidence="5">
    <location>
        <begin position="50"/>
        <end position="80"/>
    </location>
</feature>
<name>A0AAE1LAW7_9NEOP</name>
<dbReference type="EMBL" id="JAHWGI010000289">
    <property type="protein sequence ID" value="KAK3912019.1"/>
    <property type="molecule type" value="Genomic_DNA"/>
</dbReference>